<dbReference type="InterPro" id="IPR014757">
    <property type="entry name" value="Tscrpt_reg_IclR_C"/>
</dbReference>
<dbReference type="GO" id="GO:0003677">
    <property type="term" value="F:DNA binding"/>
    <property type="evidence" value="ECO:0007669"/>
    <property type="project" value="TreeGrafter"/>
</dbReference>
<proteinExistence type="predicted"/>
<name>A0A518DAQ5_9BACT</name>
<dbReference type="KEGG" id="pnd:Pla175_19300"/>
<organism evidence="2 3">
    <name type="scientific">Pirellulimonas nuda</name>
    <dbReference type="NCBI Taxonomy" id="2528009"/>
    <lineage>
        <taxon>Bacteria</taxon>
        <taxon>Pseudomonadati</taxon>
        <taxon>Planctomycetota</taxon>
        <taxon>Planctomycetia</taxon>
        <taxon>Pirellulales</taxon>
        <taxon>Lacipirellulaceae</taxon>
        <taxon>Pirellulimonas</taxon>
    </lineage>
</organism>
<dbReference type="GO" id="GO:0003700">
    <property type="term" value="F:DNA-binding transcription factor activity"/>
    <property type="evidence" value="ECO:0007669"/>
    <property type="project" value="TreeGrafter"/>
</dbReference>
<accession>A0A518DAQ5</accession>
<gene>
    <name evidence="2" type="primary">kdgR_2</name>
    <name evidence="2" type="ORF">Pla175_19300</name>
</gene>
<keyword evidence="3" id="KW-1185">Reference proteome</keyword>
<dbReference type="AlphaFoldDB" id="A0A518DAQ5"/>
<evidence type="ECO:0000313" key="3">
    <source>
        <dbReference type="Proteomes" id="UP000317429"/>
    </source>
</evidence>
<sequence>MAWRPVEEVSRLLAEIEFKAFTPHTTPGPRQLLSELRRVKAQGYAIDDQERELGVRCVTAPVRNASGAVVAALSVSAPASRLPKRLLPVRAREVIAAADVVSLRLGHAPSSD</sequence>
<evidence type="ECO:0000259" key="1">
    <source>
        <dbReference type="PROSITE" id="PS51078"/>
    </source>
</evidence>
<dbReference type="Gene3D" id="3.30.450.40">
    <property type="match status" value="1"/>
</dbReference>
<dbReference type="SUPFAM" id="SSF55781">
    <property type="entry name" value="GAF domain-like"/>
    <property type="match status" value="1"/>
</dbReference>
<dbReference type="PROSITE" id="PS51078">
    <property type="entry name" value="ICLR_ED"/>
    <property type="match status" value="1"/>
</dbReference>
<feature type="domain" description="IclR-ED" evidence="1">
    <location>
        <begin position="1"/>
        <end position="107"/>
    </location>
</feature>
<dbReference type="Pfam" id="PF01614">
    <property type="entry name" value="IclR_C"/>
    <property type="match status" value="1"/>
</dbReference>
<protein>
    <submittedName>
        <fullName evidence="2">Pectin degradation repressor protein KdgR</fullName>
    </submittedName>
</protein>
<dbReference type="Proteomes" id="UP000317429">
    <property type="component" value="Chromosome"/>
</dbReference>
<dbReference type="InterPro" id="IPR029016">
    <property type="entry name" value="GAF-like_dom_sf"/>
</dbReference>
<dbReference type="PANTHER" id="PTHR30136:SF24">
    <property type="entry name" value="HTH-TYPE TRANSCRIPTIONAL REPRESSOR ALLR"/>
    <property type="match status" value="1"/>
</dbReference>
<reference evidence="2 3" key="1">
    <citation type="submission" date="2019-02" db="EMBL/GenBank/DDBJ databases">
        <title>Deep-cultivation of Planctomycetes and their phenomic and genomic characterization uncovers novel biology.</title>
        <authorList>
            <person name="Wiegand S."/>
            <person name="Jogler M."/>
            <person name="Boedeker C."/>
            <person name="Pinto D."/>
            <person name="Vollmers J."/>
            <person name="Rivas-Marin E."/>
            <person name="Kohn T."/>
            <person name="Peeters S.H."/>
            <person name="Heuer A."/>
            <person name="Rast P."/>
            <person name="Oberbeckmann S."/>
            <person name="Bunk B."/>
            <person name="Jeske O."/>
            <person name="Meyerdierks A."/>
            <person name="Storesund J.E."/>
            <person name="Kallscheuer N."/>
            <person name="Luecker S."/>
            <person name="Lage O.M."/>
            <person name="Pohl T."/>
            <person name="Merkel B.J."/>
            <person name="Hornburger P."/>
            <person name="Mueller R.-W."/>
            <person name="Bruemmer F."/>
            <person name="Labrenz M."/>
            <person name="Spormann A.M."/>
            <person name="Op den Camp H."/>
            <person name="Overmann J."/>
            <person name="Amann R."/>
            <person name="Jetten M.S.M."/>
            <person name="Mascher T."/>
            <person name="Medema M.H."/>
            <person name="Devos D.P."/>
            <person name="Kaster A.-K."/>
            <person name="Ovreas L."/>
            <person name="Rohde M."/>
            <person name="Galperin M.Y."/>
            <person name="Jogler C."/>
        </authorList>
    </citation>
    <scope>NUCLEOTIDE SEQUENCE [LARGE SCALE GENOMIC DNA]</scope>
    <source>
        <strain evidence="2 3">Pla175</strain>
    </source>
</reference>
<dbReference type="EMBL" id="CP036291">
    <property type="protein sequence ID" value="QDU88552.1"/>
    <property type="molecule type" value="Genomic_DNA"/>
</dbReference>
<evidence type="ECO:0000313" key="2">
    <source>
        <dbReference type="EMBL" id="QDU88552.1"/>
    </source>
</evidence>
<dbReference type="InterPro" id="IPR050707">
    <property type="entry name" value="HTH_MetabolicPath_Reg"/>
</dbReference>
<dbReference type="GO" id="GO:0045892">
    <property type="term" value="P:negative regulation of DNA-templated transcription"/>
    <property type="evidence" value="ECO:0007669"/>
    <property type="project" value="TreeGrafter"/>
</dbReference>
<dbReference type="PANTHER" id="PTHR30136">
    <property type="entry name" value="HELIX-TURN-HELIX TRANSCRIPTIONAL REGULATOR, ICLR FAMILY"/>
    <property type="match status" value="1"/>
</dbReference>